<proteinExistence type="predicted"/>
<keyword evidence="1" id="KW-0812">Transmembrane</keyword>
<evidence type="ECO:0000256" key="1">
    <source>
        <dbReference type="SAM" id="Phobius"/>
    </source>
</evidence>
<protein>
    <submittedName>
        <fullName evidence="2">Uncharacterized protein</fullName>
    </submittedName>
</protein>
<comment type="caution">
    <text evidence="2">The sequence shown here is derived from an EMBL/GenBank/DDBJ whole genome shotgun (WGS) entry which is preliminary data.</text>
</comment>
<organism evidence="2 3">
    <name type="scientific">Microthlaspi erraticum</name>
    <dbReference type="NCBI Taxonomy" id="1685480"/>
    <lineage>
        <taxon>Eukaryota</taxon>
        <taxon>Viridiplantae</taxon>
        <taxon>Streptophyta</taxon>
        <taxon>Embryophyta</taxon>
        <taxon>Tracheophyta</taxon>
        <taxon>Spermatophyta</taxon>
        <taxon>Magnoliopsida</taxon>
        <taxon>eudicotyledons</taxon>
        <taxon>Gunneridae</taxon>
        <taxon>Pentapetalae</taxon>
        <taxon>rosids</taxon>
        <taxon>malvids</taxon>
        <taxon>Brassicales</taxon>
        <taxon>Brassicaceae</taxon>
        <taxon>Coluteocarpeae</taxon>
        <taxon>Microthlaspi</taxon>
    </lineage>
</organism>
<dbReference type="Proteomes" id="UP000467841">
    <property type="component" value="Unassembled WGS sequence"/>
</dbReference>
<feature type="transmembrane region" description="Helical" evidence="1">
    <location>
        <begin position="70"/>
        <end position="87"/>
    </location>
</feature>
<name>A0A6D2J7U6_9BRAS</name>
<evidence type="ECO:0000313" key="3">
    <source>
        <dbReference type="Proteomes" id="UP000467841"/>
    </source>
</evidence>
<evidence type="ECO:0000313" key="2">
    <source>
        <dbReference type="EMBL" id="CAA7035671.1"/>
    </source>
</evidence>
<dbReference type="AlphaFoldDB" id="A0A6D2J7U6"/>
<reference evidence="2" key="1">
    <citation type="submission" date="2020-01" db="EMBL/GenBank/DDBJ databases">
        <authorList>
            <person name="Mishra B."/>
        </authorList>
    </citation>
    <scope>NUCLEOTIDE SEQUENCE [LARGE SCALE GENOMIC DNA]</scope>
</reference>
<accession>A0A6D2J7U6</accession>
<dbReference type="EMBL" id="CACVBM020001162">
    <property type="protein sequence ID" value="CAA7035671.1"/>
    <property type="molecule type" value="Genomic_DNA"/>
</dbReference>
<keyword evidence="1" id="KW-0472">Membrane</keyword>
<keyword evidence="3" id="KW-1185">Reference proteome</keyword>
<gene>
    <name evidence="2" type="ORF">MERR_LOCUS22906</name>
</gene>
<keyword evidence="1" id="KW-1133">Transmembrane helix</keyword>
<sequence length="99" mass="10510">MQSLRSVITQGTRGGRWVASRRSFSSSSAGEGGAFKADKIASATETNGAGDRAPEIGSPKESYHALYKKAVGIIYVASGAVLLYKAFVHEELKGLFKTK</sequence>